<dbReference type="RefSeq" id="XP_003292175.1">
    <property type="nucleotide sequence ID" value="XM_003292127.1"/>
</dbReference>
<evidence type="ECO:0000313" key="5">
    <source>
        <dbReference type="Proteomes" id="UP000001064"/>
    </source>
</evidence>
<keyword evidence="1 2" id="KW-1015">Disulfide bond</keyword>
<gene>
    <name evidence="4" type="ORF">DICPUDRAFT_40145</name>
</gene>
<dbReference type="InterPro" id="IPR054484">
    <property type="entry name" value="ComC_SSD"/>
</dbReference>
<dbReference type="KEGG" id="dpp:DICPUDRAFT_40145"/>
<evidence type="ECO:0000313" key="4">
    <source>
        <dbReference type="EMBL" id="EGC31298.1"/>
    </source>
</evidence>
<keyword evidence="5" id="KW-1185">Reference proteome</keyword>
<keyword evidence="2" id="KW-0245">EGF-like domain</keyword>
<dbReference type="VEuPathDB" id="AmoebaDB:DICPUDRAFT_40145"/>
<dbReference type="InterPro" id="IPR053331">
    <property type="entry name" value="EGF-like_comC"/>
</dbReference>
<dbReference type="Pfam" id="PF07974">
    <property type="entry name" value="EGF_2"/>
    <property type="match status" value="1"/>
</dbReference>
<dbReference type="GeneID" id="10505931"/>
<dbReference type="InterPro" id="IPR000742">
    <property type="entry name" value="EGF"/>
</dbReference>
<proteinExistence type="predicted"/>
<evidence type="ECO:0000256" key="2">
    <source>
        <dbReference type="PROSITE-ProRule" id="PRU00076"/>
    </source>
</evidence>
<accession>F0ZXN8</accession>
<sequence length="684" mass="76958">FFQISDISNNNLSGNISSSWCMSKSNFSNNKNIGGYIPCCYSFFINDTMVGSWFMGTSTIVDEACLNINFPKIDISSSDNKTYIAGGYLGFHDNSFYTDPSYNWVMERVGTLFSCSNCGLPQVFNITFPSSKKTYTIANYDAPPKLDYYSIQDKTFHGSYFGYDYNLIHLEIVGVSNCTIKQSSFYSITISSCPNITFDENKSYNIKISVDKQSSSFQVNPTNGQVCSNDKCNNHGVCDLNSQGQCVCDKGYLGSSCVAPKQCPNCCDTNGRCDNTTGICNCHNPVKWFGNNCQYPYHFVTTIEPASNLTNNIAYFIGWFGDDYHNNVSVTISPIGSCTNININSTTLSCTINSTNETLPEGIYGNATVTQNNFTWIGIGQYYFERSIKECPSNCTNSNQGKCVEGICQCYNNWIGFDCGTFDSKNSNNGNTAPPIIDTVISNNGTTTFNINQDPNKLYSDYQVFITNLIEVDINNNPISIYPLFNNWVLNSIKYTDFNSMNGRIFNFSQTLQSTRWYTSTIYMTIEEISSSRIESFVNILFPLESNSVKVSLSINNYQFSNSLNTLQLYMNSTMETTNNNFKYKSGQLKQRCYKSGNNVTSFQNDQFNYFLILKENVKLYGRFLNKIIADGRTTWISTSIQTNSYSNNTSKNPNTDYDFITVKLNLPHCINNCIVDPGTFLKQ</sequence>
<name>F0ZXN8_DICPU</name>
<dbReference type="PANTHER" id="PTHR24032">
    <property type="entry name" value="EGF-LIKE DOMAIN-CONTAINING PROTEIN-RELATED-RELATED"/>
    <property type="match status" value="1"/>
</dbReference>
<dbReference type="OrthoDB" id="26095at2759"/>
<dbReference type="Gene3D" id="2.10.25.10">
    <property type="entry name" value="Laminin"/>
    <property type="match status" value="1"/>
</dbReference>
<feature type="domain" description="EGF-like" evidence="3">
    <location>
        <begin position="223"/>
        <end position="258"/>
    </location>
</feature>
<organism evidence="4 5">
    <name type="scientific">Dictyostelium purpureum</name>
    <name type="common">Slime mold</name>
    <dbReference type="NCBI Taxonomy" id="5786"/>
    <lineage>
        <taxon>Eukaryota</taxon>
        <taxon>Amoebozoa</taxon>
        <taxon>Evosea</taxon>
        <taxon>Eumycetozoa</taxon>
        <taxon>Dictyostelia</taxon>
        <taxon>Dictyosteliales</taxon>
        <taxon>Dictyosteliaceae</taxon>
        <taxon>Dictyostelium</taxon>
    </lineage>
</organism>
<dbReference type="InterPro" id="IPR013111">
    <property type="entry name" value="EGF_extracell"/>
</dbReference>
<dbReference type="Proteomes" id="UP000001064">
    <property type="component" value="Unassembled WGS sequence"/>
</dbReference>
<dbReference type="InParanoid" id="F0ZXN8"/>
<dbReference type="PANTHER" id="PTHR24032:SF8">
    <property type="entry name" value="EGF-LIKE DOMAIN-CONTAINING PROTEIN"/>
    <property type="match status" value="1"/>
</dbReference>
<feature type="disulfide bond" evidence="2">
    <location>
        <begin position="248"/>
        <end position="257"/>
    </location>
</feature>
<feature type="non-terminal residue" evidence="4">
    <location>
        <position position="1"/>
    </location>
</feature>
<dbReference type="EMBL" id="GL871263">
    <property type="protein sequence ID" value="EGC31298.1"/>
    <property type="molecule type" value="Genomic_DNA"/>
</dbReference>
<dbReference type="STRING" id="5786.F0ZXN8"/>
<dbReference type="PROSITE" id="PS50026">
    <property type="entry name" value="EGF_3"/>
    <property type="match status" value="1"/>
</dbReference>
<evidence type="ECO:0000256" key="1">
    <source>
        <dbReference type="ARBA" id="ARBA00023157"/>
    </source>
</evidence>
<reference evidence="5" key="1">
    <citation type="journal article" date="2011" name="Genome Biol.">
        <title>Comparative genomics of the social amoebae Dictyostelium discoideum and Dictyostelium purpureum.</title>
        <authorList>
            <consortium name="US DOE Joint Genome Institute (JGI-PGF)"/>
            <person name="Sucgang R."/>
            <person name="Kuo A."/>
            <person name="Tian X."/>
            <person name="Salerno W."/>
            <person name="Parikh A."/>
            <person name="Feasley C.L."/>
            <person name="Dalin E."/>
            <person name="Tu H."/>
            <person name="Huang E."/>
            <person name="Barry K."/>
            <person name="Lindquist E."/>
            <person name="Shapiro H."/>
            <person name="Bruce D."/>
            <person name="Schmutz J."/>
            <person name="Salamov A."/>
            <person name="Fey P."/>
            <person name="Gaudet P."/>
            <person name="Anjard C."/>
            <person name="Babu M.M."/>
            <person name="Basu S."/>
            <person name="Bushmanova Y."/>
            <person name="van der Wel H."/>
            <person name="Katoh-Kurasawa M."/>
            <person name="Dinh C."/>
            <person name="Coutinho P.M."/>
            <person name="Saito T."/>
            <person name="Elias M."/>
            <person name="Schaap P."/>
            <person name="Kay R.R."/>
            <person name="Henrissat B."/>
            <person name="Eichinger L."/>
            <person name="Rivero F."/>
            <person name="Putnam N.H."/>
            <person name="West C.M."/>
            <person name="Loomis W.F."/>
            <person name="Chisholm R.L."/>
            <person name="Shaulsky G."/>
            <person name="Strassmann J.E."/>
            <person name="Queller D.C."/>
            <person name="Kuspa A."/>
            <person name="Grigoriev I.V."/>
        </authorList>
    </citation>
    <scope>NUCLEOTIDE SEQUENCE [LARGE SCALE GENOMIC DNA]</scope>
    <source>
        <strain evidence="5">QSDP1</strain>
    </source>
</reference>
<evidence type="ECO:0000259" key="3">
    <source>
        <dbReference type="PROSITE" id="PS50026"/>
    </source>
</evidence>
<dbReference type="PROSITE" id="PS01186">
    <property type="entry name" value="EGF_2"/>
    <property type="match status" value="1"/>
</dbReference>
<dbReference type="SMART" id="SM00181">
    <property type="entry name" value="EGF"/>
    <property type="match status" value="2"/>
</dbReference>
<comment type="caution">
    <text evidence="2">Lacks conserved residue(s) required for the propagation of feature annotation.</text>
</comment>
<dbReference type="AlphaFoldDB" id="F0ZXN8"/>
<dbReference type="PROSITE" id="PS00022">
    <property type="entry name" value="EGF_1"/>
    <property type="match status" value="1"/>
</dbReference>
<protein>
    <recommendedName>
        <fullName evidence="3">EGF-like domain-containing protein</fullName>
    </recommendedName>
</protein>
<dbReference type="Pfam" id="PF22933">
    <property type="entry name" value="ComC_SSD"/>
    <property type="match status" value="1"/>
</dbReference>